<evidence type="ECO:0000313" key="1">
    <source>
        <dbReference type="EMBL" id="KAJ8647403.1"/>
    </source>
</evidence>
<organism evidence="1 2">
    <name type="scientific">Persea americana</name>
    <name type="common">Avocado</name>
    <dbReference type="NCBI Taxonomy" id="3435"/>
    <lineage>
        <taxon>Eukaryota</taxon>
        <taxon>Viridiplantae</taxon>
        <taxon>Streptophyta</taxon>
        <taxon>Embryophyta</taxon>
        <taxon>Tracheophyta</taxon>
        <taxon>Spermatophyta</taxon>
        <taxon>Magnoliopsida</taxon>
        <taxon>Magnoliidae</taxon>
        <taxon>Laurales</taxon>
        <taxon>Lauraceae</taxon>
        <taxon>Persea</taxon>
    </lineage>
</organism>
<keyword evidence="2" id="KW-1185">Reference proteome</keyword>
<dbReference type="EMBL" id="CM056809">
    <property type="protein sequence ID" value="KAJ8647403.1"/>
    <property type="molecule type" value="Genomic_DNA"/>
</dbReference>
<name>A0ACC2MPK8_PERAE</name>
<accession>A0ACC2MPK8</accession>
<sequence length="976" mass="109390">MASSGTHINISMKLALCLILFFMVDPTIATRSSRMNVIDRCWRRHPNWARNRPLLAMCSIGFTGKMTNNVGRGVRHYTVTDPSDDPINPRPGTLRYGATLIEGKVWIKFHRSMHINLQKPLLISSFTAIDGRGTNVHIASGACFVLHKVTSVIIHGLHIHHCQKPSPGKVIAPGAKILDLGRFDVDAIAVIGSSKVWIDHNTLYQCKDGLVDVTQGSTAVTISNNWFKDQTRARHGYVHVANNIYGGWGMYAIGGSMNPSIKSDSNVFISSGRNKEIFTLTMEMRAIPLSNPTLIPSKTHPKPYPSLQFHFPPNPSNPLTILSKACPPSSATQTQNPSNSKPKPSNFSQRNAFPLSLPLHTKNPHAIYKDIQGFARQNKLKEALTILDYMEKQGIPVNPTTFSSLLAACTRSKSLTEGKQIHVHMRINGLEKNEFLCTKLVQMYTSCGSVEDAERVFSELPVGSVYSWNALLRGNVVNGRRRSHQTLATYSRMRELGVDMNQYTFTCLIKSFAGSPALSQGMKAHALLIKNGFVSSSVVLTTSLMDMYFKCGKTRYAWKMFDEIPKRDRDVVVWGAMIAGFAHNRLRREALEYLRWMRREGIVPNSVILTTILPVIGELSARKLGREVHGYVIKTKSYAKQLFIQSALIDMYCKCRDMGSGRQVFYRSMERNAVSWTALMSGYVSNGRLEQALRSIVWMQQEGVKPDVVSVATVIPVCGELKALRQGKEIHGYAVKNGFLPNVSISTSLMIMYSKCGRLENSRKLFDCMEKRNVIAWTAMIDAYWKIGRLHDALGLFRSMQLSKHRADSVAIARMLAVCSELSASKFGKELHGHIMKKDLQLVPLISSSLINMYGKCGELDKAKLVFDAIASKGSMTWTAIIEAYGCNYRYRDALDHFDWMQAEGFNPNHFTFSVVLSICKRAGFDDEAVQIFNLMVRKHSLKPSEEHYSCIIDLLTQVGRNDEALRYINMRSTLA</sequence>
<gene>
    <name evidence="1" type="ORF">MRB53_000426</name>
</gene>
<reference evidence="1 2" key="1">
    <citation type="journal article" date="2022" name="Hortic Res">
        <title>A haplotype resolved chromosomal level avocado genome allows analysis of novel avocado genes.</title>
        <authorList>
            <person name="Nath O."/>
            <person name="Fletcher S.J."/>
            <person name="Hayward A."/>
            <person name="Shaw L.M."/>
            <person name="Masouleh A.K."/>
            <person name="Furtado A."/>
            <person name="Henry R.J."/>
            <person name="Mitter N."/>
        </authorList>
    </citation>
    <scope>NUCLEOTIDE SEQUENCE [LARGE SCALE GENOMIC DNA]</scope>
    <source>
        <strain evidence="2">cv. Hass</strain>
    </source>
</reference>
<proteinExistence type="predicted"/>
<evidence type="ECO:0000313" key="2">
    <source>
        <dbReference type="Proteomes" id="UP001234297"/>
    </source>
</evidence>
<protein>
    <submittedName>
        <fullName evidence="1">Uncharacterized protein</fullName>
    </submittedName>
</protein>
<comment type="caution">
    <text evidence="1">The sequence shown here is derived from an EMBL/GenBank/DDBJ whole genome shotgun (WGS) entry which is preliminary data.</text>
</comment>
<dbReference type="Proteomes" id="UP001234297">
    <property type="component" value="Chromosome 1"/>
</dbReference>